<dbReference type="EMBL" id="MT898375">
    <property type="protein sequence ID" value="QOS28514.1"/>
    <property type="molecule type" value="Genomic_DNA"/>
</dbReference>
<dbReference type="SUPFAM" id="SSF51161">
    <property type="entry name" value="Trimeric LpxA-like enzymes"/>
    <property type="match status" value="1"/>
</dbReference>
<keyword evidence="2" id="KW-0677">Repeat</keyword>
<sequence length="197" mass="21385">MIIKLVLALTNRFRMVLNKLKFIDSRVSTGANIKICGFCTLSVIKNNVRVGKCFFANSGLIISNNKYSPITIGDDVMLGYGVKVLGGNHDYSHTTCHMRHISLPSSEVRPIVIGDGVWIGTDSIILSGANIGEGAIIGAGSVVTSKIPPYCIAVGVPAVPVKMRFSSTDKLEEILKNTKSKLNSNDVMKEYESFFDK</sequence>
<evidence type="ECO:0000256" key="2">
    <source>
        <dbReference type="ARBA" id="ARBA00022737"/>
    </source>
</evidence>
<proteinExistence type="predicted"/>
<keyword evidence="3 4" id="KW-0012">Acyltransferase</keyword>
<dbReference type="PROSITE" id="PS00101">
    <property type="entry name" value="HEXAPEP_TRANSFERASES"/>
    <property type="match status" value="1"/>
</dbReference>
<dbReference type="AlphaFoldDB" id="A0A7M1WMZ2"/>
<keyword evidence="1 4" id="KW-0808">Transferase</keyword>
<evidence type="ECO:0000256" key="3">
    <source>
        <dbReference type="ARBA" id="ARBA00023315"/>
    </source>
</evidence>
<name>A0A7M1WMZ2_VIBPH</name>
<dbReference type="InterPro" id="IPR051159">
    <property type="entry name" value="Hexapeptide_acetyltransf"/>
</dbReference>
<dbReference type="InterPro" id="IPR001451">
    <property type="entry name" value="Hexapep"/>
</dbReference>
<dbReference type="Pfam" id="PF00132">
    <property type="entry name" value="Hexapep"/>
    <property type="match status" value="1"/>
</dbReference>
<dbReference type="CDD" id="cd04647">
    <property type="entry name" value="LbH_MAT_like"/>
    <property type="match status" value="1"/>
</dbReference>
<evidence type="ECO:0000256" key="1">
    <source>
        <dbReference type="ARBA" id="ARBA00022679"/>
    </source>
</evidence>
<dbReference type="RefSeq" id="WP_049879213.1">
    <property type="nucleotide sequence ID" value="NZ_JAKWFV010000002.1"/>
</dbReference>
<gene>
    <name evidence="4" type="primary">lacA</name>
    <name evidence="4" type="ORF">VP387_00014</name>
</gene>
<evidence type="ECO:0000313" key="4">
    <source>
        <dbReference type="EMBL" id="QOS28514.1"/>
    </source>
</evidence>
<accession>A0A7M1WMZ2</accession>
<dbReference type="InterPro" id="IPR011004">
    <property type="entry name" value="Trimer_LpxA-like_sf"/>
</dbReference>
<dbReference type="EC" id="2.3.1.18" evidence="4"/>
<dbReference type="PANTHER" id="PTHR23416">
    <property type="entry name" value="SIALIC ACID SYNTHASE-RELATED"/>
    <property type="match status" value="1"/>
</dbReference>
<dbReference type="Gene3D" id="2.160.10.10">
    <property type="entry name" value="Hexapeptide repeat proteins"/>
    <property type="match status" value="1"/>
</dbReference>
<dbReference type="InterPro" id="IPR018357">
    <property type="entry name" value="Hexapep_transf_CS"/>
</dbReference>
<reference evidence="4" key="1">
    <citation type="submission" date="2020-08" db="EMBL/GenBank/DDBJ databases">
        <title>Genetic structure, function and evolution of capsule biosynthesis loci in Vibrio parahaemolyticus.</title>
        <authorList>
            <person name="Li L."/>
            <person name="Bian S."/>
        </authorList>
    </citation>
    <scope>NUCLEOTIDE SEQUENCE</scope>
    <source>
        <strain evidence="4">VP387</strain>
    </source>
</reference>
<dbReference type="GO" id="GO:0008870">
    <property type="term" value="F:galactoside O-acetyltransferase activity"/>
    <property type="evidence" value="ECO:0007669"/>
    <property type="project" value="UniProtKB-EC"/>
</dbReference>
<organism evidence="4">
    <name type="scientific">Vibrio parahaemolyticus</name>
    <dbReference type="NCBI Taxonomy" id="670"/>
    <lineage>
        <taxon>Bacteria</taxon>
        <taxon>Pseudomonadati</taxon>
        <taxon>Pseudomonadota</taxon>
        <taxon>Gammaproteobacteria</taxon>
        <taxon>Vibrionales</taxon>
        <taxon>Vibrionaceae</taxon>
        <taxon>Vibrio</taxon>
    </lineage>
</organism>
<protein>
    <submittedName>
        <fullName evidence="4">Galactoside O-acetyltransferase</fullName>
        <ecNumber evidence="4">2.3.1.18</ecNumber>
    </submittedName>
</protein>